<dbReference type="SMART" id="SM00062">
    <property type="entry name" value="PBPb"/>
    <property type="match status" value="1"/>
</dbReference>
<proteinExistence type="inferred from homology"/>
<dbReference type="GO" id="GO:0006865">
    <property type="term" value="P:amino acid transport"/>
    <property type="evidence" value="ECO:0007669"/>
    <property type="project" value="TreeGrafter"/>
</dbReference>
<accession>A0A379KP22</accession>
<evidence type="ECO:0000256" key="1">
    <source>
        <dbReference type="ARBA" id="ARBA00010333"/>
    </source>
</evidence>
<dbReference type="SUPFAM" id="SSF53850">
    <property type="entry name" value="Periplasmic binding protein-like II"/>
    <property type="match status" value="1"/>
</dbReference>
<evidence type="ECO:0000259" key="5">
    <source>
        <dbReference type="SMART" id="SM00062"/>
    </source>
</evidence>
<name>A0A379KP22_PSEPU</name>
<evidence type="ECO:0000256" key="2">
    <source>
        <dbReference type="ARBA" id="ARBA00022448"/>
    </source>
</evidence>
<feature type="domain" description="Solute-binding protein family 3/N-terminal" evidence="5">
    <location>
        <begin position="39"/>
        <end position="289"/>
    </location>
</feature>
<protein>
    <submittedName>
        <fullName evidence="6">Extracellular solute-binding protein</fullName>
    </submittedName>
</protein>
<feature type="signal peptide" evidence="4">
    <location>
        <begin position="1"/>
        <end position="19"/>
    </location>
</feature>
<keyword evidence="2" id="KW-0813">Transport</keyword>
<dbReference type="InterPro" id="IPR051455">
    <property type="entry name" value="Bact_solute-bind_prot3"/>
</dbReference>
<dbReference type="EMBL" id="UGUY01000001">
    <property type="protein sequence ID" value="SUD69368.1"/>
    <property type="molecule type" value="Genomic_DNA"/>
</dbReference>
<gene>
    <name evidence="6" type="primary">yxeM</name>
    <name evidence="6" type="ORF">NCTC7914_03511</name>
</gene>
<dbReference type="PANTHER" id="PTHR30085:SF6">
    <property type="entry name" value="ABC TRANSPORTER GLUTAMINE-BINDING PROTEIN GLNH"/>
    <property type="match status" value="1"/>
</dbReference>
<evidence type="ECO:0000256" key="3">
    <source>
        <dbReference type="ARBA" id="ARBA00022729"/>
    </source>
</evidence>
<reference evidence="6 7" key="1">
    <citation type="submission" date="2018-06" db="EMBL/GenBank/DDBJ databases">
        <authorList>
            <consortium name="Pathogen Informatics"/>
            <person name="Doyle S."/>
        </authorList>
    </citation>
    <scope>NUCLEOTIDE SEQUENCE [LARGE SCALE GENOMIC DNA]</scope>
    <source>
        <strain evidence="6 7">NCTC7914</strain>
    </source>
</reference>
<feature type="chain" id="PRO_5017028744" evidence="4">
    <location>
        <begin position="20"/>
        <end position="313"/>
    </location>
</feature>
<dbReference type="Proteomes" id="UP000254602">
    <property type="component" value="Unassembled WGS sequence"/>
</dbReference>
<comment type="similarity">
    <text evidence="1">Belongs to the bacterial solute-binding protein 3 family.</text>
</comment>
<keyword evidence="3 4" id="KW-0732">Signal</keyword>
<dbReference type="Pfam" id="PF00497">
    <property type="entry name" value="SBP_bac_3"/>
    <property type="match status" value="1"/>
</dbReference>
<evidence type="ECO:0000313" key="6">
    <source>
        <dbReference type="EMBL" id="SUD69368.1"/>
    </source>
</evidence>
<dbReference type="InterPro" id="IPR001638">
    <property type="entry name" value="Solute-binding_3/MltF_N"/>
</dbReference>
<dbReference type="GO" id="GO:0005576">
    <property type="term" value="C:extracellular region"/>
    <property type="evidence" value="ECO:0007669"/>
    <property type="project" value="TreeGrafter"/>
</dbReference>
<dbReference type="Gene3D" id="3.40.190.10">
    <property type="entry name" value="Periplasmic binding protein-like II"/>
    <property type="match status" value="2"/>
</dbReference>
<sequence>MMRRSKWVALCLALSVPFAAVCSAEAVADKLSRLRDSQVLNLGFIADLAPFSSGSIQSPQGYGIELCQAVAQHLRQSPGLADLQVHWHVVPQEQAVRALSEGTVDLLCTPMVETITRRETLNFSIPVFTTGLAVLVRRDAPASLLEPLRGKPVDTGPRWRATLNAGLSKHSFAVLRGTLSSQWARERIRKLGLQSRLEEVSSYQEGVRRVVERKVDAFFGERMILLSLQSQQPERDRLWIPDHLFVTSRVALPMARGDDGFRLLVDTALSQALSGPDGEALFVRYLGVQTAQDKLLQSLYVLPDDRERLAPQH</sequence>
<dbReference type="GO" id="GO:0030288">
    <property type="term" value="C:outer membrane-bounded periplasmic space"/>
    <property type="evidence" value="ECO:0007669"/>
    <property type="project" value="TreeGrafter"/>
</dbReference>
<evidence type="ECO:0000313" key="7">
    <source>
        <dbReference type="Proteomes" id="UP000254602"/>
    </source>
</evidence>
<dbReference type="AlphaFoldDB" id="A0A379KP22"/>
<dbReference type="PANTHER" id="PTHR30085">
    <property type="entry name" value="AMINO ACID ABC TRANSPORTER PERMEASE"/>
    <property type="match status" value="1"/>
</dbReference>
<organism evidence="6 7">
    <name type="scientific">Pseudomonas putida</name>
    <name type="common">Arthrobacter siderocapsulatus</name>
    <dbReference type="NCBI Taxonomy" id="303"/>
    <lineage>
        <taxon>Bacteria</taxon>
        <taxon>Pseudomonadati</taxon>
        <taxon>Pseudomonadota</taxon>
        <taxon>Gammaproteobacteria</taxon>
        <taxon>Pseudomonadales</taxon>
        <taxon>Pseudomonadaceae</taxon>
        <taxon>Pseudomonas</taxon>
    </lineage>
</organism>
<evidence type="ECO:0000256" key="4">
    <source>
        <dbReference type="SAM" id="SignalP"/>
    </source>
</evidence>